<evidence type="ECO:0000256" key="8">
    <source>
        <dbReference type="ARBA" id="ARBA00023114"/>
    </source>
</evidence>
<evidence type="ECO:0000256" key="1">
    <source>
        <dbReference type="ARBA" id="ARBA00004571"/>
    </source>
</evidence>
<evidence type="ECO:0000256" key="6">
    <source>
        <dbReference type="ARBA" id="ARBA00022729"/>
    </source>
</evidence>
<accession>A0A545UJW6</accession>
<dbReference type="InterPro" id="IPR023614">
    <property type="entry name" value="Porin_dom_sf"/>
</dbReference>
<dbReference type="Pfam" id="PF13609">
    <property type="entry name" value="Porin_4"/>
    <property type="match status" value="1"/>
</dbReference>
<evidence type="ECO:0000256" key="4">
    <source>
        <dbReference type="ARBA" id="ARBA00022452"/>
    </source>
</evidence>
<feature type="chain" id="PRO_5022145575" evidence="11">
    <location>
        <begin position="41"/>
        <end position="336"/>
    </location>
</feature>
<keyword evidence="6 11" id="KW-0732">Signal</keyword>
<keyword evidence="3" id="KW-0813">Transport</keyword>
<keyword evidence="8" id="KW-0626">Porin</keyword>
<keyword evidence="14" id="KW-1185">Reference proteome</keyword>
<dbReference type="GO" id="GO:0009279">
    <property type="term" value="C:cell outer membrane"/>
    <property type="evidence" value="ECO:0007669"/>
    <property type="project" value="UniProtKB-SubCell"/>
</dbReference>
<dbReference type="InterPro" id="IPR050298">
    <property type="entry name" value="Gram-neg_bact_OMP"/>
</dbReference>
<organism evidence="13 14">
    <name type="scientific">Aliikangiella coralliicola</name>
    <dbReference type="NCBI Taxonomy" id="2592383"/>
    <lineage>
        <taxon>Bacteria</taxon>
        <taxon>Pseudomonadati</taxon>
        <taxon>Pseudomonadota</taxon>
        <taxon>Gammaproteobacteria</taxon>
        <taxon>Oceanospirillales</taxon>
        <taxon>Pleioneaceae</taxon>
        <taxon>Aliikangiella</taxon>
    </lineage>
</organism>
<keyword evidence="4" id="KW-1134">Transmembrane beta strand</keyword>
<name>A0A545UJW6_9GAMM</name>
<feature type="domain" description="Porin" evidence="12">
    <location>
        <begin position="28"/>
        <end position="314"/>
    </location>
</feature>
<comment type="caution">
    <text evidence="13">The sequence shown here is derived from an EMBL/GenBank/DDBJ whole genome shotgun (WGS) entry which is preliminary data.</text>
</comment>
<evidence type="ECO:0000256" key="5">
    <source>
        <dbReference type="ARBA" id="ARBA00022692"/>
    </source>
</evidence>
<dbReference type="GO" id="GO:0046930">
    <property type="term" value="C:pore complex"/>
    <property type="evidence" value="ECO:0007669"/>
    <property type="project" value="UniProtKB-KW"/>
</dbReference>
<dbReference type="GO" id="GO:0006811">
    <property type="term" value="P:monoatomic ion transport"/>
    <property type="evidence" value="ECO:0007669"/>
    <property type="project" value="UniProtKB-KW"/>
</dbReference>
<evidence type="ECO:0000256" key="3">
    <source>
        <dbReference type="ARBA" id="ARBA00022448"/>
    </source>
</evidence>
<dbReference type="GO" id="GO:0015288">
    <property type="term" value="F:porin activity"/>
    <property type="evidence" value="ECO:0007669"/>
    <property type="project" value="UniProtKB-KW"/>
</dbReference>
<feature type="signal peptide" evidence="11">
    <location>
        <begin position="1"/>
        <end position="40"/>
    </location>
</feature>
<evidence type="ECO:0000313" key="13">
    <source>
        <dbReference type="EMBL" id="TQV89758.1"/>
    </source>
</evidence>
<sequence>MPCVNICNIYSIGEIKMKIKTFALSSLALACFAATSPAVADDEWVDVYGKIILTLDKIDEDNGDDQWEVNSNASRFGIKGKGSAGEGLEAFYQLEWEVDIADSSKSSSDHIKARNQIVGVRGGFGEVFAGRHDTPTKKLQKKIDLFSDLSGDIKYTFNGEKRADNIAQYSTPKMGGFKAKLAVIPGEDTPTNDGLADGTSIALEYKTGKLNLGASFDADVDGDGIDTTRLMAQYKLDSWQFGFMYQDTDNNGVDGDGIMASAKYSSGDNAFKIQVIESDSWEAGVSTKVKYTSQTSLGWDRKLGKKTTFFTYVTLSEEGLTGDEDSIFGLGLVQKF</sequence>
<dbReference type="AlphaFoldDB" id="A0A545UJW6"/>
<dbReference type="PANTHER" id="PTHR34501">
    <property type="entry name" value="PROTEIN YDDL-RELATED"/>
    <property type="match status" value="1"/>
</dbReference>
<dbReference type="EMBL" id="VIKS01000001">
    <property type="protein sequence ID" value="TQV89758.1"/>
    <property type="molecule type" value="Genomic_DNA"/>
</dbReference>
<comment type="subcellular location">
    <subcellularLocation>
        <location evidence="1">Cell outer membrane</location>
        <topology evidence="1">Multi-pass membrane protein</topology>
    </subcellularLocation>
</comment>
<evidence type="ECO:0000256" key="10">
    <source>
        <dbReference type="ARBA" id="ARBA00023237"/>
    </source>
</evidence>
<evidence type="ECO:0000259" key="12">
    <source>
        <dbReference type="Pfam" id="PF13609"/>
    </source>
</evidence>
<dbReference type="Gene3D" id="2.40.160.10">
    <property type="entry name" value="Porin"/>
    <property type="match status" value="1"/>
</dbReference>
<evidence type="ECO:0000256" key="7">
    <source>
        <dbReference type="ARBA" id="ARBA00023065"/>
    </source>
</evidence>
<protein>
    <submittedName>
        <fullName evidence="13">Porin</fullName>
    </submittedName>
</protein>
<dbReference type="Proteomes" id="UP000315439">
    <property type="component" value="Unassembled WGS sequence"/>
</dbReference>
<keyword evidence="5" id="KW-0812">Transmembrane</keyword>
<evidence type="ECO:0000313" key="14">
    <source>
        <dbReference type="Proteomes" id="UP000315439"/>
    </source>
</evidence>
<evidence type="ECO:0000256" key="11">
    <source>
        <dbReference type="SAM" id="SignalP"/>
    </source>
</evidence>
<keyword evidence="9" id="KW-0472">Membrane</keyword>
<dbReference type="CDD" id="cd00342">
    <property type="entry name" value="gram_neg_porins"/>
    <property type="match status" value="1"/>
</dbReference>
<keyword evidence="10" id="KW-0998">Cell outer membrane</keyword>
<gene>
    <name evidence="13" type="ORF">FLL46_02435</name>
</gene>
<reference evidence="13 14" key="1">
    <citation type="submission" date="2019-07" db="EMBL/GenBank/DDBJ databases">
        <title>Draft genome for Aliikangiella sp. M105.</title>
        <authorList>
            <person name="Wang G."/>
        </authorList>
    </citation>
    <scope>NUCLEOTIDE SEQUENCE [LARGE SCALE GENOMIC DNA]</scope>
    <source>
        <strain evidence="13 14">M105</strain>
    </source>
</reference>
<proteinExistence type="predicted"/>
<evidence type="ECO:0000256" key="2">
    <source>
        <dbReference type="ARBA" id="ARBA00011233"/>
    </source>
</evidence>
<dbReference type="OrthoDB" id="8957883at2"/>
<evidence type="ECO:0000256" key="9">
    <source>
        <dbReference type="ARBA" id="ARBA00023136"/>
    </source>
</evidence>
<comment type="subunit">
    <text evidence="2">Homotrimer.</text>
</comment>
<dbReference type="PANTHER" id="PTHR34501:SF9">
    <property type="entry name" value="MAJOR OUTER MEMBRANE PROTEIN P.IA"/>
    <property type="match status" value="1"/>
</dbReference>
<keyword evidence="7" id="KW-0406">Ion transport</keyword>
<dbReference type="SUPFAM" id="SSF56935">
    <property type="entry name" value="Porins"/>
    <property type="match status" value="1"/>
</dbReference>
<dbReference type="InterPro" id="IPR033900">
    <property type="entry name" value="Gram_neg_porin_domain"/>
</dbReference>